<dbReference type="GO" id="GO:0005085">
    <property type="term" value="F:guanyl-nucleotide exchange factor activity"/>
    <property type="evidence" value="ECO:0007669"/>
    <property type="project" value="InterPro"/>
</dbReference>
<name>A0A0C3CYQ7_OIDMZ</name>
<dbReference type="SUPFAM" id="SSF50729">
    <property type="entry name" value="PH domain-like"/>
    <property type="match status" value="1"/>
</dbReference>
<gene>
    <name evidence="3" type="ORF">OIDMADRAFT_159342</name>
</gene>
<feature type="compositionally biased region" description="Low complexity" evidence="1">
    <location>
        <begin position="791"/>
        <end position="802"/>
    </location>
</feature>
<keyword evidence="4" id="KW-1185">Reference proteome</keyword>
<protein>
    <recommendedName>
        <fullName evidence="2">DH domain-containing protein</fullName>
    </recommendedName>
</protein>
<dbReference type="InterPro" id="IPR000219">
    <property type="entry name" value="DH_dom"/>
</dbReference>
<evidence type="ECO:0000313" key="3">
    <source>
        <dbReference type="EMBL" id="KIN04134.1"/>
    </source>
</evidence>
<reference evidence="3 4" key="1">
    <citation type="submission" date="2014-04" db="EMBL/GenBank/DDBJ databases">
        <authorList>
            <consortium name="DOE Joint Genome Institute"/>
            <person name="Kuo A."/>
            <person name="Martino E."/>
            <person name="Perotto S."/>
            <person name="Kohler A."/>
            <person name="Nagy L.G."/>
            <person name="Floudas D."/>
            <person name="Copeland A."/>
            <person name="Barry K.W."/>
            <person name="Cichocki N."/>
            <person name="Veneault-Fourrey C."/>
            <person name="LaButti K."/>
            <person name="Lindquist E.A."/>
            <person name="Lipzen A."/>
            <person name="Lundell T."/>
            <person name="Morin E."/>
            <person name="Murat C."/>
            <person name="Sun H."/>
            <person name="Tunlid A."/>
            <person name="Henrissat B."/>
            <person name="Grigoriev I.V."/>
            <person name="Hibbett D.S."/>
            <person name="Martin F."/>
            <person name="Nordberg H.P."/>
            <person name="Cantor M.N."/>
            <person name="Hua S.X."/>
        </authorList>
    </citation>
    <scope>NUCLEOTIDE SEQUENCE [LARGE SCALE GENOMIC DNA]</scope>
    <source>
        <strain evidence="3 4">Zn</strain>
    </source>
</reference>
<dbReference type="PANTHER" id="PTHR45818">
    <property type="entry name" value="PROTEIN VAV"/>
    <property type="match status" value="1"/>
</dbReference>
<feature type="region of interest" description="Disordered" evidence="1">
    <location>
        <begin position="127"/>
        <end position="160"/>
    </location>
</feature>
<reference evidence="4" key="2">
    <citation type="submission" date="2015-01" db="EMBL/GenBank/DDBJ databases">
        <title>Evolutionary Origins and Diversification of the Mycorrhizal Mutualists.</title>
        <authorList>
            <consortium name="DOE Joint Genome Institute"/>
            <consortium name="Mycorrhizal Genomics Consortium"/>
            <person name="Kohler A."/>
            <person name="Kuo A."/>
            <person name="Nagy L.G."/>
            <person name="Floudas D."/>
            <person name="Copeland A."/>
            <person name="Barry K.W."/>
            <person name="Cichocki N."/>
            <person name="Veneault-Fourrey C."/>
            <person name="LaButti K."/>
            <person name="Lindquist E.A."/>
            <person name="Lipzen A."/>
            <person name="Lundell T."/>
            <person name="Morin E."/>
            <person name="Murat C."/>
            <person name="Riley R."/>
            <person name="Ohm R."/>
            <person name="Sun H."/>
            <person name="Tunlid A."/>
            <person name="Henrissat B."/>
            <person name="Grigoriev I.V."/>
            <person name="Hibbett D.S."/>
            <person name="Martin F."/>
        </authorList>
    </citation>
    <scope>NUCLEOTIDE SEQUENCE [LARGE SCALE GENOMIC DNA]</scope>
    <source>
        <strain evidence="4">Zn</strain>
    </source>
</reference>
<dbReference type="InterPro" id="IPR035899">
    <property type="entry name" value="DBL_dom_sf"/>
</dbReference>
<evidence type="ECO:0000313" key="4">
    <source>
        <dbReference type="Proteomes" id="UP000054321"/>
    </source>
</evidence>
<dbReference type="HOGENOM" id="CLU_010210_0_0_1"/>
<dbReference type="Gene3D" id="1.20.900.10">
    <property type="entry name" value="Dbl homology (DH) domain"/>
    <property type="match status" value="1"/>
</dbReference>
<dbReference type="GO" id="GO:0005737">
    <property type="term" value="C:cytoplasm"/>
    <property type="evidence" value="ECO:0007669"/>
    <property type="project" value="TreeGrafter"/>
</dbReference>
<feature type="region of interest" description="Disordered" evidence="1">
    <location>
        <begin position="66"/>
        <end position="105"/>
    </location>
</feature>
<feature type="compositionally biased region" description="Basic residues" evidence="1">
    <location>
        <begin position="128"/>
        <end position="141"/>
    </location>
</feature>
<evidence type="ECO:0000256" key="1">
    <source>
        <dbReference type="SAM" id="MobiDB-lite"/>
    </source>
</evidence>
<dbReference type="InParanoid" id="A0A0C3CYQ7"/>
<feature type="compositionally biased region" description="Basic and acidic residues" evidence="1">
    <location>
        <begin position="779"/>
        <end position="790"/>
    </location>
</feature>
<evidence type="ECO:0000259" key="2">
    <source>
        <dbReference type="PROSITE" id="PS50010"/>
    </source>
</evidence>
<dbReference type="SUPFAM" id="SSF48065">
    <property type="entry name" value="DBL homology domain (DH-domain)"/>
    <property type="match status" value="1"/>
</dbReference>
<dbReference type="OrthoDB" id="8059989at2759"/>
<feature type="region of interest" description="Disordered" evidence="1">
    <location>
        <begin position="777"/>
        <end position="807"/>
    </location>
</feature>
<accession>A0A0C3CYQ7</accession>
<feature type="domain" description="DH" evidence="2">
    <location>
        <begin position="176"/>
        <end position="420"/>
    </location>
</feature>
<sequence length="895" mass="99672">MGDAAWNTLDDIAALGLSFNPEFEAGSTPSRERFSLEDLESVNSKHLPLDSEQPFNKWMTHLQKRTTQRRNTVGCDRDCQAWGKTQPRSPSPKRRLRHEKSSSGSSSAFVTAVKSASISIASFSIAPRSRKTGTSSHHHRTDRSSKASNAGRHSEESSYLSRGIAMDQAVTNRLLQRRRVLEELIMTEESYVADVKFLMNVYVTLMASIPTVSLSLRASIHRNLNEIVELHDELLGGLHCSVPHSEYTQLYSDGLALTHTGNGHHRWRSLDAVPEHSGTASWLQRIPGMSAEPKVAASVAKLFGRKANRFFIYEEYGAKYESMIKDIASAYRTMPQWEAYQKGLEALASSLSSFNHNVQHGKSKKAITVGDLLVKRVCKYPLLFAELLKQTPVCDCPDSHMVIEDVLLRLREATAEINRATDDPQMKVTMERSWLLQDRVRFPDKVRRSRSKGIVHCLGHIQLCGVLHVSWQTKDGVDGQYLITLLYRDFLLLASATKMDQVYTVQTCIRLNDLRVEEIDNGRGLQCHTAPFSWKIVFEYDHQLFELIMSACSLKEELEWRNRLSNSSGRDRLVAAEQAACTLLSLDIKPLGAVFGKPGENKPSRSLGTIARRISIHRASTVGPISGLCQVIIKNTNACRNILHSTSSTSINRSQSLLASNRIPILAPPRAERTRLEALLSDVWSRDVLPLPGINGRARNEHLVRASASSMMRKLSVASIASNFTKRSSSMASLHKAAEDEALLDVDISKVSLVEHRSSEGVTHPDTDDLAPTRLSVIQDDKENFQKRSVESSSSMFGSDGSPVGSMQRLSNKKIQGSLETDGQRIVTPPLRKSSANSLNQNRAVPLSTGTDVTIEEKENIPQAQQAPMPEKHGRRARGVGKNRVMVEGIRSFFR</sequence>
<dbReference type="STRING" id="913774.A0A0C3CYQ7"/>
<dbReference type="Proteomes" id="UP000054321">
    <property type="component" value="Unassembled WGS sequence"/>
</dbReference>
<dbReference type="Pfam" id="PF00621">
    <property type="entry name" value="RhoGEF"/>
    <property type="match status" value="1"/>
</dbReference>
<organism evidence="3 4">
    <name type="scientific">Oidiodendron maius (strain Zn)</name>
    <dbReference type="NCBI Taxonomy" id="913774"/>
    <lineage>
        <taxon>Eukaryota</taxon>
        <taxon>Fungi</taxon>
        <taxon>Dikarya</taxon>
        <taxon>Ascomycota</taxon>
        <taxon>Pezizomycotina</taxon>
        <taxon>Leotiomycetes</taxon>
        <taxon>Leotiomycetes incertae sedis</taxon>
        <taxon>Myxotrichaceae</taxon>
        <taxon>Oidiodendron</taxon>
    </lineage>
</organism>
<dbReference type="SMART" id="SM00325">
    <property type="entry name" value="RhoGEF"/>
    <property type="match status" value="1"/>
</dbReference>
<dbReference type="PANTHER" id="PTHR45818:SF3">
    <property type="entry name" value="PROTEIN VAV"/>
    <property type="match status" value="1"/>
</dbReference>
<proteinExistence type="predicted"/>
<dbReference type="PROSITE" id="PS50010">
    <property type="entry name" value="DH_2"/>
    <property type="match status" value="1"/>
</dbReference>
<dbReference type="EMBL" id="KN832873">
    <property type="protein sequence ID" value="KIN04134.1"/>
    <property type="molecule type" value="Genomic_DNA"/>
</dbReference>
<dbReference type="AlphaFoldDB" id="A0A0C3CYQ7"/>